<organism evidence="6">
    <name type="scientific">freshwater metagenome</name>
    <dbReference type="NCBI Taxonomy" id="449393"/>
    <lineage>
        <taxon>unclassified sequences</taxon>
        <taxon>metagenomes</taxon>
        <taxon>ecological metagenomes</taxon>
    </lineage>
</organism>
<dbReference type="EMBL" id="CAFBMT010000003">
    <property type="protein sequence ID" value="CAB4917474.1"/>
    <property type="molecule type" value="Genomic_DNA"/>
</dbReference>
<reference evidence="6" key="1">
    <citation type="submission" date="2020-05" db="EMBL/GenBank/DDBJ databases">
        <authorList>
            <person name="Chiriac C."/>
            <person name="Salcher M."/>
            <person name="Ghai R."/>
            <person name="Kavagutti S V."/>
        </authorList>
    </citation>
    <scope>NUCLEOTIDE SEQUENCE</scope>
</reference>
<dbReference type="SUPFAM" id="SSF51197">
    <property type="entry name" value="Clavaminate synthase-like"/>
    <property type="match status" value="1"/>
</dbReference>
<evidence type="ECO:0000313" key="3">
    <source>
        <dbReference type="EMBL" id="CAB4813381.1"/>
    </source>
</evidence>
<dbReference type="GO" id="GO:0046872">
    <property type="term" value="F:metal ion binding"/>
    <property type="evidence" value="ECO:0007669"/>
    <property type="project" value="UniProtKB-ARBA"/>
</dbReference>
<dbReference type="InterPro" id="IPR008775">
    <property type="entry name" value="Phytyl_CoA_dOase-like"/>
</dbReference>
<sequence length="249" mass="27921">MDSQTVDHFRRHGWVLTTPFSAPVVERLRTWVDEVQHWPDEGEWLHYRELTDLGPRLCRTENFVPFHAPLGTMLTSGVLLETAGALLGEPAVLYKEKINYKLAGGAGYSPHQDAPAYRFVDTHVSCMIAIDDALLENGCLEVVADCFADVLAMNARGCIAEDVVATLNWTPVEVRAGQVLWFHSRTPHRSGPNRTARDRRAVYPTYNAAAEGDLRAAYYAQKLREFRETPHTTGTVQVSLINDFEGRPV</sequence>
<dbReference type="EMBL" id="CAFAAV010000052">
    <property type="protein sequence ID" value="CAB4813381.1"/>
    <property type="molecule type" value="Genomic_DNA"/>
</dbReference>
<dbReference type="EMBL" id="CAFBOL010000013">
    <property type="protein sequence ID" value="CAB4980898.1"/>
    <property type="molecule type" value="Genomic_DNA"/>
</dbReference>
<dbReference type="GO" id="GO:0016491">
    <property type="term" value="F:oxidoreductase activity"/>
    <property type="evidence" value="ECO:0007669"/>
    <property type="project" value="UniProtKB-ARBA"/>
</dbReference>
<dbReference type="AlphaFoldDB" id="A0A6J7MLL1"/>
<evidence type="ECO:0000313" key="4">
    <source>
        <dbReference type="EMBL" id="CAB4851847.1"/>
    </source>
</evidence>
<dbReference type="Pfam" id="PF05721">
    <property type="entry name" value="PhyH"/>
    <property type="match status" value="1"/>
</dbReference>
<accession>A0A6J7MLL1</accession>
<dbReference type="EMBL" id="CAEZYF010000003">
    <property type="protein sequence ID" value="CAB4709829.1"/>
    <property type="molecule type" value="Genomic_DNA"/>
</dbReference>
<gene>
    <name evidence="2" type="ORF">UFOPK2656_00593</name>
    <name evidence="3" type="ORF">UFOPK3099_00895</name>
    <name evidence="4" type="ORF">UFOPK3267_01757</name>
    <name evidence="5" type="ORF">UFOPK3651_00631</name>
    <name evidence="6" type="ORF">UFOPK3931_00797</name>
    <name evidence="1" type="ORF">UFOPK4189_00591</name>
</gene>
<dbReference type="PANTHER" id="PTHR20883:SF48">
    <property type="entry name" value="ECTOINE DIOXYGENASE"/>
    <property type="match status" value="1"/>
</dbReference>
<evidence type="ECO:0000313" key="6">
    <source>
        <dbReference type="EMBL" id="CAB4980898.1"/>
    </source>
</evidence>
<proteinExistence type="predicted"/>
<name>A0A6J7MLL1_9ZZZZ</name>
<evidence type="ECO:0000313" key="2">
    <source>
        <dbReference type="EMBL" id="CAB4709829.1"/>
    </source>
</evidence>
<dbReference type="EMBL" id="CAESGF010000003">
    <property type="protein sequence ID" value="CAB4362809.1"/>
    <property type="molecule type" value="Genomic_DNA"/>
</dbReference>
<evidence type="ECO:0000313" key="1">
    <source>
        <dbReference type="EMBL" id="CAB4362809.1"/>
    </source>
</evidence>
<dbReference type="EMBL" id="CAFBIY010000099">
    <property type="protein sequence ID" value="CAB4851847.1"/>
    <property type="molecule type" value="Genomic_DNA"/>
</dbReference>
<evidence type="ECO:0000313" key="5">
    <source>
        <dbReference type="EMBL" id="CAB4917474.1"/>
    </source>
</evidence>
<dbReference type="PANTHER" id="PTHR20883">
    <property type="entry name" value="PHYTANOYL-COA DIOXYGENASE DOMAIN CONTAINING 1"/>
    <property type="match status" value="1"/>
</dbReference>
<protein>
    <submittedName>
        <fullName evidence="6">Unannotated protein</fullName>
    </submittedName>
</protein>
<dbReference type="Gene3D" id="2.60.120.620">
    <property type="entry name" value="q2cbj1_9rhob like domain"/>
    <property type="match status" value="1"/>
</dbReference>